<dbReference type="EMBL" id="DS113651">
    <property type="protein sequence ID" value="EAX99079.1"/>
    <property type="molecule type" value="Genomic_DNA"/>
</dbReference>
<feature type="region of interest" description="Disordered" evidence="1">
    <location>
        <begin position="27"/>
        <end position="100"/>
    </location>
</feature>
<dbReference type="KEGG" id="tva:4756884"/>
<reference evidence="2" key="1">
    <citation type="submission" date="2006-10" db="EMBL/GenBank/DDBJ databases">
        <authorList>
            <person name="Amadeo P."/>
            <person name="Zhao Q."/>
            <person name="Wortman J."/>
            <person name="Fraser-Liggett C."/>
            <person name="Carlton J."/>
        </authorList>
    </citation>
    <scope>NUCLEOTIDE SEQUENCE</scope>
    <source>
        <strain evidence="2">G3</strain>
    </source>
</reference>
<gene>
    <name evidence="2" type="ORF">TVAG_290260</name>
</gene>
<evidence type="ECO:0000313" key="2">
    <source>
        <dbReference type="EMBL" id="EAX99079.1"/>
    </source>
</evidence>
<dbReference type="AlphaFoldDB" id="A2F7Q2"/>
<dbReference type="Proteomes" id="UP000001542">
    <property type="component" value="Unassembled WGS sequence"/>
</dbReference>
<dbReference type="RefSeq" id="XP_001312009.1">
    <property type="nucleotide sequence ID" value="XM_001312008.1"/>
</dbReference>
<feature type="compositionally biased region" description="Acidic residues" evidence="1">
    <location>
        <begin position="63"/>
        <end position="82"/>
    </location>
</feature>
<sequence length="100" mass="11377">MGLCCSQSEIQRPDQIYASLVLPKPPPIEVNDIKPESDDIPLFAPVSSDDDDIEISDTGLNDVSDDEDEDENEEKEEEEEEEKPEKEKMKETPKRRKKSA</sequence>
<organism evidence="2 3">
    <name type="scientific">Trichomonas vaginalis (strain ATCC PRA-98 / G3)</name>
    <dbReference type="NCBI Taxonomy" id="412133"/>
    <lineage>
        <taxon>Eukaryota</taxon>
        <taxon>Metamonada</taxon>
        <taxon>Parabasalia</taxon>
        <taxon>Trichomonadida</taxon>
        <taxon>Trichomonadidae</taxon>
        <taxon>Trichomonas</taxon>
    </lineage>
</organism>
<dbReference type="InParanoid" id="A2F7Q2"/>
<dbReference type="VEuPathDB" id="TrichDB:TVAG_290260"/>
<evidence type="ECO:0000256" key="1">
    <source>
        <dbReference type="SAM" id="MobiDB-lite"/>
    </source>
</evidence>
<reference evidence="2" key="2">
    <citation type="journal article" date="2007" name="Science">
        <title>Draft genome sequence of the sexually transmitted pathogen Trichomonas vaginalis.</title>
        <authorList>
            <person name="Carlton J.M."/>
            <person name="Hirt R.P."/>
            <person name="Silva J.C."/>
            <person name="Delcher A.L."/>
            <person name="Schatz M."/>
            <person name="Zhao Q."/>
            <person name="Wortman J.R."/>
            <person name="Bidwell S.L."/>
            <person name="Alsmark U.C.M."/>
            <person name="Besteiro S."/>
            <person name="Sicheritz-Ponten T."/>
            <person name="Noel C.J."/>
            <person name="Dacks J.B."/>
            <person name="Foster P.G."/>
            <person name="Simillion C."/>
            <person name="Van de Peer Y."/>
            <person name="Miranda-Saavedra D."/>
            <person name="Barton G.J."/>
            <person name="Westrop G.D."/>
            <person name="Mueller S."/>
            <person name="Dessi D."/>
            <person name="Fiori P.L."/>
            <person name="Ren Q."/>
            <person name="Paulsen I."/>
            <person name="Zhang H."/>
            <person name="Bastida-Corcuera F.D."/>
            <person name="Simoes-Barbosa A."/>
            <person name="Brown M.T."/>
            <person name="Hayes R.D."/>
            <person name="Mukherjee M."/>
            <person name="Okumura C.Y."/>
            <person name="Schneider R."/>
            <person name="Smith A.J."/>
            <person name="Vanacova S."/>
            <person name="Villalvazo M."/>
            <person name="Haas B.J."/>
            <person name="Pertea M."/>
            <person name="Feldblyum T.V."/>
            <person name="Utterback T.R."/>
            <person name="Shu C.L."/>
            <person name="Osoegawa K."/>
            <person name="de Jong P.J."/>
            <person name="Hrdy I."/>
            <person name="Horvathova L."/>
            <person name="Zubacova Z."/>
            <person name="Dolezal P."/>
            <person name="Malik S.B."/>
            <person name="Logsdon J.M. Jr."/>
            <person name="Henze K."/>
            <person name="Gupta A."/>
            <person name="Wang C.C."/>
            <person name="Dunne R.L."/>
            <person name="Upcroft J.A."/>
            <person name="Upcroft P."/>
            <person name="White O."/>
            <person name="Salzberg S.L."/>
            <person name="Tang P."/>
            <person name="Chiu C.-H."/>
            <person name="Lee Y.-S."/>
            <person name="Embley T.M."/>
            <person name="Coombs G.H."/>
            <person name="Mottram J.C."/>
            <person name="Tachezy J."/>
            <person name="Fraser-Liggett C.M."/>
            <person name="Johnson P.J."/>
        </authorList>
    </citation>
    <scope>NUCLEOTIDE SEQUENCE [LARGE SCALE GENOMIC DNA]</scope>
    <source>
        <strain evidence="2">G3</strain>
    </source>
</reference>
<keyword evidence="3" id="KW-1185">Reference proteome</keyword>
<proteinExistence type="predicted"/>
<feature type="compositionally biased region" description="Basic and acidic residues" evidence="1">
    <location>
        <begin position="83"/>
        <end position="92"/>
    </location>
</feature>
<accession>A2F7Q2</accession>
<dbReference type="VEuPathDB" id="TrichDB:TVAGG3_0405750"/>
<protein>
    <submittedName>
        <fullName evidence="2">Uncharacterized protein</fullName>
    </submittedName>
</protein>
<evidence type="ECO:0000313" key="3">
    <source>
        <dbReference type="Proteomes" id="UP000001542"/>
    </source>
</evidence>
<name>A2F7Q2_TRIV3</name>